<comment type="similarity">
    <text evidence="1 2">Belongs to the UPF0125 (RnfH) family.</text>
</comment>
<sequence>MDKTMINIEVAYALAGKQKINSLRVPQGTTVRQAALQSGLDRIFPDLDLANSPLGIFSKGIAKPDEYELKNGDRVEIYRPLLADPKEARKKRAEKAAQAKES</sequence>
<dbReference type="EMBL" id="JAUCDY010000002">
    <property type="protein sequence ID" value="MDM7857208.1"/>
    <property type="molecule type" value="Genomic_DNA"/>
</dbReference>
<gene>
    <name evidence="3" type="ORF">QEZ41_02790</name>
</gene>
<dbReference type="SUPFAM" id="SSF54285">
    <property type="entry name" value="MoaD/ThiS"/>
    <property type="match status" value="1"/>
</dbReference>
<protein>
    <recommendedName>
        <fullName evidence="2">UPF0125 protein QEZ41_02790</fullName>
    </recommendedName>
</protein>
<accession>A0ABT7SM06</accession>
<dbReference type="InterPro" id="IPR005346">
    <property type="entry name" value="RnfH"/>
</dbReference>
<reference evidence="3 4" key="1">
    <citation type="submission" date="2023-06" db="EMBL/GenBank/DDBJ databases">
        <title>Thiopseudomonas sp. CY1220 draft genome sequence.</title>
        <authorList>
            <person name="Zhao G."/>
            <person name="An M."/>
        </authorList>
    </citation>
    <scope>NUCLEOTIDE SEQUENCE [LARGE SCALE GENOMIC DNA]</scope>
    <source>
        <strain evidence="3 4">CY1220</strain>
    </source>
</reference>
<dbReference type="InterPro" id="IPR037021">
    <property type="entry name" value="RnfH_sf"/>
</dbReference>
<dbReference type="InterPro" id="IPR016155">
    <property type="entry name" value="Mopterin_synth/thiamin_S_b"/>
</dbReference>
<dbReference type="NCBIfam" id="NF002490">
    <property type="entry name" value="PRK01777.1"/>
    <property type="match status" value="1"/>
</dbReference>
<evidence type="ECO:0000256" key="1">
    <source>
        <dbReference type="ARBA" id="ARBA00010645"/>
    </source>
</evidence>
<dbReference type="Pfam" id="PF03658">
    <property type="entry name" value="Ub-RnfH"/>
    <property type="match status" value="1"/>
</dbReference>
<evidence type="ECO:0000313" key="4">
    <source>
        <dbReference type="Proteomes" id="UP001241056"/>
    </source>
</evidence>
<dbReference type="Gene3D" id="3.10.20.280">
    <property type="entry name" value="RnfH-like"/>
    <property type="match status" value="1"/>
</dbReference>
<comment type="caution">
    <text evidence="3">The sequence shown here is derived from an EMBL/GenBank/DDBJ whole genome shotgun (WGS) entry which is preliminary data.</text>
</comment>
<keyword evidence="4" id="KW-1185">Reference proteome</keyword>
<evidence type="ECO:0000313" key="3">
    <source>
        <dbReference type="EMBL" id="MDM7857208.1"/>
    </source>
</evidence>
<evidence type="ECO:0000256" key="2">
    <source>
        <dbReference type="HAMAP-Rule" id="MF_00460"/>
    </source>
</evidence>
<dbReference type="RefSeq" id="WP_289409862.1">
    <property type="nucleotide sequence ID" value="NZ_JAUCDY010000002.1"/>
</dbReference>
<organism evidence="3 4">
    <name type="scientific">Thiopseudomonas acetoxidans</name>
    <dbReference type="NCBI Taxonomy" id="3041622"/>
    <lineage>
        <taxon>Bacteria</taxon>
        <taxon>Pseudomonadati</taxon>
        <taxon>Pseudomonadota</taxon>
        <taxon>Gammaproteobacteria</taxon>
        <taxon>Pseudomonadales</taxon>
        <taxon>Pseudomonadaceae</taxon>
        <taxon>Thiopseudomonas</taxon>
    </lineage>
</organism>
<dbReference type="PANTHER" id="PTHR37483">
    <property type="entry name" value="UPF0125 PROTEIN RATB"/>
    <property type="match status" value="1"/>
</dbReference>
<dbReference type="Proteomes" id="UP001241056">
    <property type="component" value="Unassembled WGS sequence"/>
</dbReference>
<name>A0ABT7SM06_9GAMM</name>
<dbReference type="PANTHER" id="PTHR37483:SF1">
    <property type="entry name" value="UPF0125 PROTEIN RATB"/>
    <property type="match status" value="1"/>
</dbReference>
<proteinExistence type="inferred from homology"/>
<dbReference type="HAMAP" id="MF_00460">
    <property type="entry name" value="UPF0125_RnfH"/>
    <property type="match status" value="1"/>
</dbReference>